<evidence type="ECO:0000256" key="2">
    <source>
        <dbReference type="ARBA" id="ARBA00023180"/>
    </source>
</evidence>
<dbReference type="EMBL" id="RDQH01000327">
    <property type="protein sequence ID" value="RXI07767.1"/>
    <property type="molecule type" value="Genomic_DNA"/>
</dbReference>
<evidence type="ECO:0000313" key="4">
    <source>
        <dbReference type="Proteomes" id="UP000290289"/>
    </source>
</evidence>
<accession>A0A498KJW5</accession>
<keyword evidence="2" id="KW-0325">Glycoprotein</keyword>
<dbReference type="Pfam" id="PF00657">
    <property type="entry name" value="Lipase_GDSL"/>
    <property type="match status" value="1"/>
</dbReference>
<keyword evidence="4" id="KW-1185">Reference proteome</keyword>
<dbReference type="AlphaFoldDB" id="A0A498KJW5"/>
<dbReference type="InterPro" id="IPR036514">
    <property type="entry name" value="SGNH_hydro_sf"/>
</dbReference>
<name>A0A498KJW5_MALDO</name>
<dbReference type="PANTHER" id="PTHR22835:SF476">
    <property type="entry name" value="OS06G0160200 PROTEIN"/>
    <property type="match status" value="1"/>
</dbReference>
<evidence type="ECO:0000256" key="1">
    <source>
        <dbReference type="ARBA" id="ARBA00008668"/>
    </source>
</evidence>
<proteinExistence type="inferred from homology"/>
<dbReference type="STRING" id="3750.A0A498KJW5"/>
<gene>
    <name evidence="3" type="ORF">DVH24_009798</name>
</gene>
<organism evidence="3 4">
    <name type="scientific">Malus domestica</name>
    <name type="common">Apple</name>
    <name type="synonym">Pyrus malus</name>
    <dbReference type="NCBI Taxonomy" id="3750"/>
    <lineage>
        <taxon>Eukaryota</taxon>
        <taxon>Viridiplantae</taxon>
        <taxon>Streptophyta</taxon>
        <taxon>Embryophyta</taxon>
        <taxon>Tracheophyta</taxon>
        <taxon>Spermatophyta</taxon>
        <taxon>Magnoliopsida</taxon>
        <taxon>eudicotyledons</taxon>
        <taxon>Gunneridae</taxon>
        <taxon>Pentapetalae</taxon>
        <taxon>rosids</taxon>
        <taxon>fabids</taxon>
        <taxon>Rosales</taxon>
        <taxon>Rosaceae</taxon>
        <taxon>Amygdaloideae</taxon>
        <taxon>Maleae</taxon>
        <taxon>Malus</taxon>
    </lineage>
</organism>
<evidence type="ECO:0008006" key="5">
    <source>
        <dbReference type="Google" id="ProtNLM"/>
    </source>
</evidence>
<dbReference type="GO" id="GO:0016788">
    <property type="term" value="F:hydrolase activity, acting on ester bonds"/>
    <property type="evidence" value="ECO:0007669"/>
    <property type="project" value="InterPro"/>
</dbReference>
<dbReference type="InterPro" id="IPR001087">
    <property type="entry name" value="GDSL"/>
</dbReference>
<dbReference type="Proteomes" id="UP000290289">
    <property type="component" value="Chromosome 1"/>
</dbReference>
<protein>
    <recommendedName>
        <fullName evidence="5">GDSL esterase/lipase</fullName>
    </recommendedName>
</protein>
<reference evidence="3 4" key="1">
    <citation type="submission" date="2018-10" db="EMBL/GenBank/DDBJ databases">
        <title>A high-quality apple genome assembly.</title>
        <authorList>
            <person name="Hu J."/>
        </authorList>
    </citation>
    <scope>NUCLEOTIDE SEQUENCE [LARGE SCALE GENOMIC DNA]</scope>
    <source>
        <strain evidence="4">cv. HFTH1</strain>
        <tissue evidence="3">Young leaf</tissue>
    </source>
</reference>
<comment type="similarity">
    <text evidence="1">Belongs to the 'GDSL' lipolytic enzyme family.</text>
</comment>
<dbReference type="Gene3D" id="3.40.50.1110">
    <property type="entry name" value="SGNH hydrolase"/>
    <property type="match status" value="1"/>
</dbReference>
<evidence type="ECO:0000313" key="3">
    <source>
        <dbReference type="EMBL" id="RXI07767.1"/>
    </source>
</evidence>
<comment type="caution">
    <text evidence="3">The sequence shown here is derived from an EMBL/GenBank/DDBJ whole genome shotgun (WGS) entry which is preliminary data.</text>
</comment>
<sequence length="336" mass="36021">MVATLSCLGHSKCEFEAIFNFGDSNLDIDGSWAMFPAQSGLYGITYFKRPVGRATDGRLIVDFLAAEALGLPCISPYLKSIGPDYKHGANYATLAYTVLLPNASSLVTGIQVEETDKTSFPGCYWESYTLYIGQNYFTSNLGAIGVGGVKQYLPQVVLQIACTIKELYGLGGRAFLVLNLAPVGCYPSSLAGLPPSELDAFGCSIAYSNAVVDHNNMLKAALSQTRGFLPNASHIYADTSLSLDIPHLMIDGLNTKVINGSPVSATACSDPYNHVSWDGVHATEAANKLTSWAILSGSLFSLSAVLGPPPYSLSKSFFFQRFDWIMKALATSEPES</sequence>
<dbReference type="PANTHER" id="PTHR22835">
    <property type="entry name" value="ZINC FINGER FYVE DOMAIN CONTAINING PROTEIN"/>
    <property type="match status" value="1"/>
</dbReference>